<dbReference type="WBParaSite" id="nRc.2.0.1.t44785-RA">
    <property type="protein sequence ID" value="nRc.2.0.1.t44785-RA"/>
    <property type="gene ID" value="nRc.2.0.1.g44785"/>
</dbReference>
<reference evidence="2" key="1">
    <citation type="submission" date="2022-11" db="UniProtKB">
        <authorList>
            <consortium name="WormBaseParasite"/>
        </authorList>
    </citation>
    <scope>IDENTIFICATION</scope>
</reference>
<dbReference type="AlphaFoldDB" id="A0A915L4T3"/>
<dbReference type="Proteomes" id="UP000887565">
    <property type="component" value="Unplaced"/>
</dbReference>
<evidence type="ECO:0000313" key="1">
    <source>
        <dbReference type="Proteomes" id="UP000887565"/>
    </source>
</evidence>
<keyword evidence="1" id="KW-1185">Reference proteome</keyword>
<proteinExistence type="predicted"/>
<evidence type="ECO:0000313" key="2">
    <source>
        <dbReference type="WBParaSite" id="nRc.2.0.1.t44785-RA"/>
    </source>
</evidence>
<accession>A0A915L4T3</accession>
<name>A0A915L4T3_ROMCU</name>
<organism evidence="1 2">
    <name type="scientific">Romanomermis culicivorax</name>
    <name type="common">Nematode worm</name>
    <dbReference type="NCBI Taxonomy" id="13658"/>
    <lineage>
        <taxon>Eukaryota</taxon>
        <taxon>Metazoa</taxon>
        <taxon>Ecdysozoa</taxon>
        <taxon>Nematoda</taxon>
        <taxon>Enoplea</taxon>
        <taxon>Dorylaimia</taxon>
        <taxon>Mermithida</taxon>
        <taxon>Mermithoidea</taxon>
        <taxon>Mermithidae</taxon>
        <taxon>Romanomermis</taxon>
    </lineage>
</organism>
<sequence>MEKNVEKCRFYTDMENNLIDSLLHDTSKPLELLLSERFNEHVHFTHLNPTYVVHFLMSLSSMLMSNQEKIVRLTILTTARGTPSRKTMKVRTFDMSGKQTGQKILLSTGEKKVMRLLLNGEASDLPPDLTKIVEDFYKNERNLEKIDLDQYTADYTVYEVDKEEMYK</sequence>
<protein>
    <submittedName>
        <fullName evidence="2">Uncharacterized protein</fullName>
    </submittedName>
</protein>